<dbReference type="GO" id="GO:0003700">
    <property type="term" value="F:DNA-binding transcription factor activity"/>
    <property type="evidence" value="ECO:0007669"/>
    <property type="project" value="TreeGrafter"/>
</dbReference>
<dbReference type="AlphaFoldDB" id="A0A545TXD6"/>
<dbReference type="PANTHER" id="PTHR30146">
    <property type="entry name" value="LACI-RELATED TRANSCRIPTIONAL REPRESSOR"/>
    <property type="match status" value="1"/>
</dbReference>
<dbReference type="InterPro" id="IPR046335">
    <property type="entry name" value="LacI/GalR-like_sensor"/>
</dbReference>
<evidence type="ECO:0000313" key="7">
    <source>
        <dbReference type="Proteomes" id="UP000315252"/>
    </source>
</evidence>
<accession>A0A545TXD6</accession>
<dbReference type="SMART" id="SM00354">
    <property type="entry name" value="HTH_LACI"/>
    <property type="match status" value="1"/>
</dbReference>
<dbReference type="Gene3D" id="1.10.260.40">
    <property type="entry name" value="lambda repressor-like DNA-binding domains"/>
    <property type="match status" value="1"/>
</dbReference>
<dbReference type="CDD" id="cd01392">
    <property type="entry name" value="HTH_LacI"/>
    <property type="match status" value="1"/>
</dbReference>
<evidence type="ECO:0000256" key="3">
    <source>
        <dbReference type="ARBA" id="ARBA00023125"/>
    </source>
</evidence>
<dbReference type="InterPro" id="IPR028082">
    <property type="entry name" value="Peripla_BP_I"/>
</dbReference>
<dbReference type="OrthoDB" id="8433438at2"/>
<keyword evidence="2" id="KW-0805">Transcription regulation</keyword>
<dbReference type="GO" id="GO:0000976">
    <property type="term" value="F:transcription cis-regulatory region binding"/>
    <property type="evidence" value="ECO:0007669"/>
    <property type="project" value="TreeGrafter"/>
</dbReference>
<evidence type="ECO:0000256" key="4">
    <source>
        <dbReference type="ARBA" id="ARBA00023163"/>
    </source>
</evidence>
<dbReference type="SUPFAM" id="SSF47413">
    <property type="entry name" value="lambda repressor-like DNA-binding domains"/>
    <property type="match status" value="1"/>
</dbReference>
<dbReference type="PROSITE" id="PS50932">
    <property type="entry name" value="HTH_LACI_2"/>
    <property type="match status" value="1"/>
</dbReference>
<dbReference type="InterPro" id="IPR010982">
    <property type="entry name" value="Lambda_DNA-bd_dom_sf"/>
</dbReference>
<dbReference type="Proteomes" id="UP000315252">
    <property type="component" value="Unassembled WGS sequence"/>
</dbReference>
<dbReference type="InterPro" id="IPR000843">
    <property type="entry name" value="HTH_LacI"/>
</dbReference>
<dbReference type="Gene3D" id="3.40.50.2300">
    <property type="match status" value="2"/>
</dbReference>
<protein>
    <submittedName>
        <fullName evidence="6">Substrate-binding domain-containing protein</fullName>
    </submittedName>
</protein>
<keyword evidence="1" id="KW-0678">Repressor</keyword>
<comment type="caution">
    <text evidence="6">The sequence shown here is derived from an EMBL/GenBank/DDBJ whole genome shotgun (WGS) entry which is preliminary data.</text>
</comment>
<evidence type="ECO:0000256" key="2">
    <source>
        <dbReference type="ARBA" id="ARBA00023015"/>
    </source>
</evidence>
<keyword evidence="4" id="KW-0804">Transcription</keyword>
<evidence type="ECO:0000259" key="5">
    <source>
        <dbReference type="PROSITE" id="PS50932"/>
    </source>
</evidence>
<evidence type="ECO:0000313" key="6">
    <source>
        <dbReference type="EMBL" id="TQV81844.1"/>
    </source>
</evidence>
<name>A0A545TXD6_9PROT</name>
<proteinExistence type="predicted"/>
<gene>
    <name evidence="6" type="ORF">FKG95_06285</name>
</gene>
<reference evidence="6 7" key="1">
    <citation type="submission" date="2019-06" db="EMBL/GenBank/DDBJ databases">
        <title>Whole genome sequence for Rhodospirillaceae sp. R148.</title>
        <authorList>
            <person name="Wang G."/>
        </authorList>
    </citation>
    <scope>NUCLEOTIDE SEQUENCE [LARGE SCALE GENOMIC DNA]</scope>
    <source>
        <strain evidence="6 7">R148</strain>
    </source>
</reference>
<dbReference type="PANTHER" id="PTHR30146:SF95">
    <property type="entry name" value="RIBOSE OPERON REPRESSOR"/>
    <property type="match status" value="1"/>
</dbReference>
<organism evidence="6 7">
    <name type="scientific">Denitrobaculum tricleocarpae</name>
    <dbReference type="NCBI Taxonomy" id="2591009"/>
    <lineage>
        <taxon>Bacteria</taxon>
        <taxon>Pseudomonadati</taxon>
        <taxon>Pseudomonadota</taxon>
        <taxon>Alphaproteobacteria</taxon>
        <taxon>Rhodospirillales</taxon>
        <taxon>Rhodospirillaceae</taxon>
        <taxon>Denitrobaculum</taxon>
    </lineage>
</organism>
<dbReference type="EMBL" id="VHSH01000002">
    <property type="protein sequence ID" value="TQV81844.1"/>
    <property type="molecule type" value="Genomic_DNA"/>
</dbReference>
<dbReference type="Pfam" id="PF00356">
    <property type="entry name" value="LacI"/>
    <property type="match status" value="1"/>
</dbReference>
<dbReference type="SUPFAM" id="SSF53822">
    <property type="entry name" value="Periplasmic binding protein-like I"/>
    <property type="match status" value="1"/>
</dbReference>
<dbReference type="CDD" id="cd06278">
    <property type="entry name" value="PBP1_LacI-like"/>
    <property type="match status" value="1"/>
</dbReference>
<evidence type="ECO:0000256" key="1">
    <source>
        <dbReference type="ARBA" id="ARBA00022491"/>
    </source>
</evidence>
<keyword evidence="3" id="KW-0238">DNA-binding</keyword>
<keyword evidence="7" id="KW-1185">Reference proteome</keyword>
<feature type="domain" description="HTH lacI-type" evidence="5">
    <location>
        <begin position="5"/>
        <end position="60"/>
    </location>
</feature>
<sequence length="328" mass="35441">MVMKRTAKDVALRAGTSVSAVSRAFKPGSALSDDKRKRILEAATELGYATPSGQVASRVNLGTIALVAGDLANPFYPTVLEALSQELFKRERRLILHVAPAGRDVDAVMQQVLDYKVDAAIITSATLSSTLARTCTQRKLPVVLFNRAQPEAGISAVSCDNFAGGRAIGERIVESGRRRIAFVGGLEDTSTHIERWRGFSEALNHAGIPLFAQVSGAFDYGKAFQAVSDLLREGVKPETIFCCNDVMALAAIDAAKACGMQVPGDLAVIGFDDIPMAAWQSYRLTTVRQRIRLMIKECIELIDLIMSDPEHAGTTRLVPGYLIERDSG</sequence>
<dbReference type="Pfam" id="PF13377">
    <property type="entry name" value="Peripla_BP_3"/>
    <property type="match status" value="1"/>
</dbReference>